<dbReference type="GO" id="GO:0051015">
    <property type="term" value="F:actin filament binding"/>
    <property type="evidence" value="ECO:0007669"/>
    <property type="project" value="TreeGrafter"/>
</dbReference>
<keyword evidence="4" id="KW-0175">Coiled coil</keyword>
<keyword evidence="5 8" id="KW-0518">Myosin</keyword>
<dbReference type="GO" id="GO:0005737">
    <property type="term" value="C:cytoplasm"/>
    <property type="evidence" value="ECO:0007669"/>
    <property type="project" value="TreeGrafter"/>
</dbReference>
<evidence type="ECO:0000256" key="7">
    <source>
        <dbReference type="ARBA" id="ARBA00023203"/>
    </source>
</evidence>
<comment type="caution">
    <text evidence="8">Lacks conserved residue(s) required for the propagation of feature annotation.</text>
</comment>
<reference evidence="10 11" key="2">
    <citation type="submission" date="2018-11" db="EMBL/GenBank/DDBJ databases">
        <authorList>
            <consortium name="Pathogen Informatics"/>
        </authorList>
    </citation>
    <scope>NUCLEOTIDE SEQUENCE [LARGE SCALE GENOMIC DNA]</scope>
</reference>
<proteinExistence type="inferred from homology"/>
<dbReference type="InterPro" id="IPR027417">
    <property type="entry name" value="P-loop_NTPase"/>
</dbReference>
<dbReference type="AlphaFoldDB" id="A0A0R3QLD7"/>
<dbReference type="InterPro" id="IPR036961">
    <property type="entry name" value="Kinesin_motor_dom_sf"/>
</dbReference>
<dbReference type="EMBL" id="UZAG01015634">
    <property type="protein sequence ID" value="VDO22089.1"/>
    <property type="molecule type" value="Genomic_DNA"/>
</dbReference>
<evidence type="ECO:0000313" key="11">
    <source>
        <dbReference type="Proteomes" id="UP000280834"/>
    </source>
</evidence>
<dbReference type="PANTHER" id="PTHR13140">
    <property type="entry name" value="MYOSIN"/>
    <property type="match status" value="1"/>
</dbReference>
<feature type="domain" description="Myosin motor" evidence="9">
    <location>
        <begin position="69"/>
        <end position="162"/>
    </location>
</feature>
<accession>A0A0R3QLD7</accession>
<dbReference type="Gene3D" id="3.40.850.10">
    <property type="entry name" value="Kinesin motor domain"/>
    <property type="match status" value="1"/>
</dbReference>
<evidence type="ECO:0000313" key="12">
    <source>
        <dbReference type="WBParaSite" id="BTMF_0000849901-mRNA-1"/>
    </source>
</evidence>
<sequence>FLEVSTEYCHSSNDYETTIWIKDPDVEFRCATILEEYDDNVIVGLHDENGHFEKRVIPKSEVNLSSVSYFVEDMCNLSELNEACVLEVIRSRYKAQLIHTYSGLFCLVVNPWKNIPIYTKEIMKAYMHSTDKNLNLPPHIYAIAQSTYDGLLSGNNQSILIT</sequence>
<reference evidence="12" key="1">
    <citation type="submission" date="2017-02" db="UniProtKB">
        <authorList>
            <consortium name="WormBaseParasite"/>
        </authorList>
    </citation>
    <scope>IDENTIFICATION</scope>
</reference>
<dbReference type="InterPro" id="IPR001609">
    <property type="entry name" value="Myosin_head_motor_dom-like"/>
</dbReference>
<keyword evidence="7 8" id="KW-0009">Actin-binding</keyword>
<evidence type="ECO:0000313" key="10">
    <source>
        <dbReference type="EMBL" id="VDO22089.1"/>
    </source>
</evidence>
<keyword evidence="11" id="KW-1185">Reference proteome</keyword>
<keyword evidence="6" id="KW-0505">Motor protein</keyword>
<dbReference type="SUPFAM" id="SSF52540">
    <property type="entry name" value="P-loop containing nucleoside triphosphate hydrolases"/>
    <property type="match status" value="1"/>
</dbReference>
<keyword evidence="3" id="KW-0067">ATP-binding</keyword>
<dbReference type="STRING" id="42155.A0A0R3QLD7"/>
<dbReference type="GO" id="GO:0005524">
    <property type="term" value="F:ATP binding"/>
    <property type="evidence" value="ECO:0007669"/>
    <property type="project" value="UniProtKB-KW"/>
</dbReference>
<evidence type="ECO:0000256" key="4">
    <source>
        <dbReference type="ARBA" id="ARBA00023054"/>
    </source>
</evidence>
<dbReference type="WBParaSite" id="BTMF_0000849901-mRNA-1">
    <property type="protein sequence ID" value="BTMF_0000849901-mRNA-1"/>
    <property type="gene ID" value="BTMF_0000849901"/>
</dbReference>
<dbReference type="PANTHER" id="PTHR13140:SF857">
    <property type="entry name" value="MYOSIN-11"/>
    <property type="match status" value="1"/>
</dbReference>
<dbReference type="PROSITE" id="PS51456">
    <property type="entry name" value="MYOSIN_MOTOR"/>
    <property type="match status" value="1"/>
</dbReference>
<keyword evidence="2" id="KW-0547">Nucleotide-binding</keyword>
<dbReference type="GO" id="GO:0016020">
    <property type="term" value="C:membrane"/>
    <property type="evidence" value="ECO:0007669"/>
    <property type="project" value="TreeGrafter"/>
</dbReference>
<protein>
    <submittedName>
        <fullName evidence="12">Myosin motor domain-containing protein</fullName>
    </submittedName>
</protein>
<evidence type="ECO:0000256" key="8">
    <source>
        <dbReference type="PROSITE-ProRule" id="PRU00782"/>
    </source>
</evidence>
<dbReference type="GO" id="GO:0000146">
    <property type="term" value="F:microfilament motor activity"/>
    <property type="evidence" value="ECO:0007669"/>
    <property type="project" value="TreeGrafter"/>
</dbReference>
<organism evidence="12">
    <name type="scientific">Brugia timori</name>
    <dbReference type="NCBI Taxonomy" id="42155"/>
    <lineage>
        <taxon>Eukaryota</taxon>
        <taxon>Metazoa</taxon>
        <taxon>Ecdysozoa</taxon>
        <taxon>Nematoda</taxon>
        <taxon>Chromadorea</taxon>
        <taxon>Rhabditida</taxon>
        <taxon>Spirurina</taxon>
        <taxon>Spiruromorpha</taxon>
        <taxon>Filarioidea</taxon>
        <taxon>Onchocercidae</taxon>
        <taxon>Brugia</taxon>
    </lineage>
</organism>
<dbReference type="GO" id="GO:0016459">
    <property type="term" value="C:myosin complex"/>
    <property type="evidence" value="ECO:0007669"/>
    <property type="project" value="UniProtKB-KW"/>
</dbReference>
<evidence type="ECO:0000259" key="9">
    <source>
        <dbReference type="PROSITE" id="PS51456"/>
    </source>
</evidence>
<dbReference type="Pfam" id="PF00063">
    <property type="entry name" value="Myosin_head"/>
    <property type="match status" value="1"/>
</dbReference>
<evidence type="ECO:0000256" key="6">
    <source>
        <dbReference type="ARBA" id="ARBA00023175"/>
    </source>
</evidence>
<dbReference type="Proteomes" id="UP000280834">
    <property type="component" value="Unassembled WGS sequence"/>
</dbReference>
<gene>
    <name evidence="10" type="ORF">BTMF_LOCUS6550</name>
</gene>
<evidence type="ECO:0000256" key="3">
    <source>
        <dbReference type="ARBA" id="ARBA00022840"/>
    </source>
</evidence>
<comment type="similarity">
    <text evidence="1 8">Belongs to the TRAFAC class myosin-kinesin ATPase superfamily. Myosin family.</text>
</comment>
<evidence type="ECO:0000256" key="5">
    <source>
        <dbReference type="ARBA" id="ARBA00023123"/>
    </source>
</evidence>
<name>A0A0R3QLD7_9BILA</name>
<evidence type="ECO:0000256" key="1">
    <source>
        <dbReference type="ARBA" id="ARBA00008314"/>
    </source>
</evidence>
<evidence type="ECO:0000256" key="2">
    <source>
        <dbReference type="ARBA" id="ARBA00022741"/>
    </source>
</evidence>
<dbReference type="GO" id="GO:0007015">
    <property type="term" value="P:actin filament organization"/>
    <property type="evidence" value="ECO:0007669"/>
    <property type="project" value="TreeGrafter"/>
</dbReference>
<dbReference type="PRINTS" id="PR00193">
    <property type="entry name" value="MYOSINHEAVY"/>
</dbReference>